<dbReference type="RefSeq" id="WP_020196853.1">
    <property type="nucleotide sequence ID" value="NZ_BAOH01000086.1"/>
</dbReference>
<evidence type="ECO:0000313" key="3">
    <source>
        <dbReference type="EMBL" id="KIF54408.1"/>
    </source>
</evidence>
<feature type="coiled-coil region" evidence="1">
    <location>
        <begin position="203"/>
        <end position="230"/>
    </location>
</feature>
<dbReference type="Proteomes" id="UP000031586">
    <property type="component" value="Unassembled WGS sequence"/>
</dbReference>
<comment type="caution">
    <text evidence="3">The sequence shown here is derived from an EMBL/GenBank/DDBJ whole genome shotgun (WGS) entry which is preliminary data.</text>
</comment>
<evidence type="ECO:0000256" key="2">
    <source>
        <dbReference type="SAM" id="MobiDB-lite"/>
    </source>
</evidence>
<protein>
    <submittedName>
        <fullName evidence="3">Uncharacterized protein</fullName>
    </submittedName>
</protein>
<dbReference type="AlphaFoldDB" id="A0A0C1VWC3"/>
<dbReference type="EMBL" id="JPRD01000007">
    <property type="protein sequence ID" value="KIF54408.1"/>
    <property type="molecule type" value="Genomic_DNA"/>
</dbReference>
<evidence type="ECO:0000313" key="4">
    <source>
        <dbReference type="Proteomes" id="UP000031586"/>
    </source>
</evidence>
<dbReference type="PROSITE" id="PS51257">
    <property type="entry name" value="PROKAR_LIPOPROTEIN"/>
    <property type="match status" value="1"/>
</dbReference>
<keyword evidence="1" id="KW-0175">Coiled coil</keyword>
<proteinExistence type="predicted"/>
<organism evidence="3 4">
    <name type="scientific">Vibrio owensii CAIM 1854 = LMG 25443</name>
    <dbReference type="NCBI Taxonomy" id="1229493"/>
    <lineage>
        <taxon>Bacteria</taxon>
        <taxon>Pseudomonadati</taxon>
        <taxon>Pseudomonadota</taxon>
        <taxon>Gammaproteobacteria</taxon>
        <taxon>Vibrionales</taxon>
        <taxon>Vibrionaceae</taxon>
        <taxon>Vibrio</taxon>
    </lineage>
</organism>
<sequence>MEARKTMLAVVIASTVAACGSDDNDESASQTYTLNGTVVDGYIYNALVWMDIDRDGEPDADEPQANTGLDGTYSFQISEAQKDALVGVPILAQLTNDSVDVGTEPPTTMEELDQKIAANEAEKVFEDAEDGHAIVLGMPPLTQADFDDLEDGELDGQVINPFTTQVHEELTSRVSAVLEDQNLDELSDEEIAALLVALGSLVNQAIDDAVDELKEELEDSTLTDEELKDRLMGDFIAEGDTGEILELAESKVDERVSDERVAEELEDEYPDGKVTHYSYTDSYYGTPDNMDISLDFTVEGSETEIVDETANTLTYQATATEYYQRAGVKTVFSTFTEEAVQNLDDGTFTVKITFKADLNFDGEFDFTSHVYDVGVADEGETRGQWEFTRYVDESNPADSGGDSVTTDDPERELSYSTVDLFAEAVMAGDMSGVDLLQTMVEVEETTADYDYESREFKEYDLDAAVPLEAATYAQVRERWDYVDGGNKEVIKHDWDADGSVNETTTSMNNADGSESYTKAGPVWNWDGSVSFEYQVNYWEEYTYTKGVNDDSQKIETSVGGKYILDEANAVKKVDENGDGMRFNRWDEVKTYWSETDIRTHVEWQHFAIEGYDYTFNDGGQKYSTLINDNYTGYPEYVGPYIEDLDELVDGWLEEGLSEQAIWLRVIGESIRGVSRSEGYDYCEVNATGASVNAALLASELTKCGGLQPLTADDVVDSRLTRRKGNGVEVRFWDIYEGGMADRETWKAEGNTENLGWDWSITSEGYLRLSKGDDFVRLIAPYFKGEYGAAVIIFDEYSDTSMNEMWSTYFVDTVDLYIPPQPE</sequence>
<name>A0A0C1VWC3_9VIBR</name>
<accession>A0A0C1VWC3</accession>
<dbReference type="PATRIC" id="fig|1229493.5.peg.5352"/>
<evidence type="ECO:0000256" key="1">
    <source>
        <dbReference type="SAM" id="Coils"/>
    </source>
</evidence>
<reference evidence="3 4" key="1">
    <citation type="submission" date="2014-07" db="EMBL/GenBank/DDBJ databases">
        <title>Unique and conserved regions in Vibrio harveyi and related species in comparison with the shrimp pathogen Vibrio harveyi CAIM 1792.</title>
        <authorList>
            <person name="Espinoza-Valles I."/>
            <person name="Vora G."/>
            <person name="Leekitcharoenphon P."/>
            <person name="Ussery D."/>
            <person name="Hoj L."/>
            <person name="Gomez-Gil B."/>
        </authorList>
    </citation>
    <scope>NUCLEOTIDE SEQUENCE [LARGE SCALE GENOMIC DNA]</scope>
    <source>
        <strain evidence="4">CAIM 1854 / LMG 25443</strain>
    </source>
</reference>
<feature type="region of interest" description="Disordered" evidence="2">
    <location>
        <begin position="390"/>
        <end position="410"/>
    </location>
</feature>
<gene>
    <name evidence="3" type="ORF">H735_03195</name>
</gene>